<dbReference type="Pfam" id="PF00356">
    <property type="entry name" value="LacI"/>
    <property type="match status" value="1"/>
</dbReference>
<dbReference type="EMBL" id="CP078073">
    <property type="protein sequence ID" value="QXL88060.1"/>
    <property type="molecule type" value="Genomic_DNA"/>
</dbReference>
<dbReference type="PROSITE" id="PS50932">
    <property type="entry name" value="HTH_LACI_2"/>
    <property type="match status" value="1"/>
</dbReference>
<feature type="domain" description="HTH lacI-type" evidence="4">
    <location>
        <begin position="8"/>
        <end position="62"/>
    </location>
</feature>
<reference evidence="6 7" key="1">
    <citation type="submission" date="2021-07" db="EMBL/GenBank/DDBJ databases">
        <title>Karlodiniumbacter phycospheric gen. nov., sp. nov., a phycosphere bacterium isolated from karlodinium veneficum.</title>
        <authorList>
            <person name="Peng Y."/>
            <person name="Jiang L."/>
            <person name="Lee J."/>
        </authorList>
    </citation>
    <scope>NUCLEOTIDE SEQUENCE</scope>
    <source>
        <strain evidence="6 7">N5</strain>
    </source>
</reference>
<dbReference type="PANTHER" id="PTHR30146">
    <property type="entry name" value="LACI-RELATED TRANSCRIPTIONAL REPRESSOR"/>
    <property type="match status" value="1"/>
</dbReference>
<dbReference type="AlphaFoldDB" id="A0A975TVI7"/>
<dbReference type="InterPro" id="IPR028082">
    <property type="entry name" value="Peripla_BP_I"/>
</dbReference>
<dbReference type="EMBL" id="JAIMBW010000001">
    <property type="protein sequence ID" value="MBY4891261.1"/>
    <property type="molecule type" value="Genomic_DNA"/>
</dbReference>
<keyword evidence="2 6" id="KW-0238">DNA-binding</keyword>
<dbReference type="Gene3D" id="3.40.50.2300">
    <property type="match status" value="2"/>
</dbReference>
<proteinExistence type="predicted"/>
<evidence type="ECO:0000313" key="5">
    <source>
        <dbReference type="EMBL" id="MBY4891261.1"/>
    </source>
</evidence>
<protein>
    <submittedName>
        <fullName evidence="6">LacI family DNA-binding transcriptional regulator</fullName>
    </submittedName>
</protein>
<dbReference type="SUPFAM" id="SSF53822">
    <property type="entry name" value="Periplasmic binding protein-like I"/>
    <property type="match status" value="1"/>
</dbReference>
<keyword evidence="1" id="KW-0805">Transcription regulation</keyword>
<dbReference type="CDD" id="cd01392">
    <property type="entry name" value="HTH_LacI"/>
    <property type="match status" value="1"/>
</dbReference>
<evidence type="ECO:0000313" key="7">
    <source>
        <dbReference type="Proteomes" id="UP000693972"/>
    </source>
</evidence>
<dbReference type="Proteomes" id="UP000693972">
    <property type="component" value="Unassembled WGS sequence"/>
</dbReference>
<dbReference type="InterPro" id="IPR010982">
    <property type="entry name" value="Lambda_DNA-bd_dom_sf"/>
</dbReference>
<dbReference type="Pfam" id="PF13377">
    <property type="entry name" value="Peripla_BP_3"/>
    <property type="match status" value="1"/>
</dbReference>
<dbReference type="RefSeq" id="WP_257891150.1">
    <property type="nucleotide sequence ID" value="NZ_JAIMBW010000001.1"/>
</dbReference>
<organism evidence="6">
    <name type="scientific">Gymnodinialimonas phycosphaerae</name>
    <dbReference type="NCBI Taxonomy" id="2841589"/>
    <lineage>
        <taxon>Bacteria</taxon>
        <taxon>Pseudomonadati</taxon>
        <taxon>Pseudomonadota</taxon>
        <taxon>Alphaproteobacteria</taxon>
        <taxon>Rhodobacterales</taxon>
        <taxon>Paracoccaceae</taxon>
        <taxon>Gymnodinialimonas</taxon>
    </lineage>
</organism>
<dbReference type="Gene3D" id="1.10.260.40">
    <property type="entry name" value="lambda repressor-like DNA-binding domains"/>
    <property type="match status" value="1"/>
</dbReference>
<evidence type="ECO:0000313" key="6">
    <source>
        <dbReference type="EMBL" id="QXL88060.1"/>
    </source>
</evidence>
<evidence type="ECO:0000256" key="3">
    <source>
        <dbReference type="ARBA" id="ARBA00023163"/>
    </source>
</evidence>
<sequence length="340" mass="36549">MMPTRPAPTLSDVAKRSGFSTATVSRCLNFPDQVSDKTRMTVMAAIADLGYSPNFGARAMAAQRTNTIGAIIPTMENAIFARGIQAFQEELNDHGYNLMVASSSYRMDLEESQIRSLVARGADALLLVGYQRDPAIYQFLEAQNVPALVTWAYAANGPRPSVGFDNRRSMEKMAKEVLRLGHRRLAVITAETASNDRAAARLQGIRDAMGAAGLADDDLRVIETPYGIDTGGAAFASLMQESQPPTAVLCGNDVLAVGALGRARDLGVDVPGDVSIVGFDDIELAQVAYPKLTTVHVPHREMGRKAARALIGFLQGGTPIEAEELKAEVYRRESLGPAPR</sequence>
<dbReference type="SMART" id="SM00354">
    <property type="entry name" value="HTH_LACI"/>
    <property type="match status" value="1"/>
</dbReference>
<dbReference type="GO" id="GO:0000976">
    <property type="term" value="F:transcription cis-regulatory region binding"/>
    <property type="evidence" value="ECO:0007669"/>
    <property type="project" value="TreeGrafter"/>
</dbReference>
<dbReference type="InterPro" id="IPR000843">
    <property type="entry name" value="HTH_LacI"/>
</dbReference>
<dbReference type="CDD" id="cd06273">
    <property type="entry name" value="PBP1_LacI-like"/>
    <property type="match status" value="1"/>
</dbReference>
<evidence type="ECO:0000259" key="4">
    <source>
        <dbReference type="PROSITE" id="PS50932"/>
    </source>
</evidence>
<dbReference type="InterPro" id="IPR046335">
    <property type="entry name" value="LacI/GalR-like_sensor"/>
</dbReference>
<accession>A0A975TVI7</accession>
<dbReference type="GO" id="GO:0003700">
    <property type="term" value="F:DNA-binding transcription factor activity"/>
    <property type="evidence" value="ECO:0007669"/>
    <property type="project" value="TreeGrafter"/>
</dbReference>
<name>A0A975TVI7_9RHOB</name>
<gene>
    <name evidence="5" type="ORF">KUL25_00630</name>
    <name evidence="6" type="ORF">KUL25_00635</name>
</gene>
<dbReference type="SUPFAM" id="SSF47413">
    <property type="entry name" value="lambda repressor-like DNA-binding domains"/>
    <property type="match status" value="1"/>
</dbReference>
<dbReference type="PANTHER" id="PTHR30146:SF109">
    <property type="entry name" value="HTH-TYPE TRANSCRIPTIONAL REGULATOR GALS"/>
    <property type="match status" value="1"/>
</dbReference>
<keyword evidence="7" id="KW-1185">Reference proteome</keyword>
<evidence type="ECO:0000256" key="1">
    <source>
        <dbReference type="ARBA" id="ARBA00023015"/>
    </source>
</evidence>
<evidence type="ECO:0000256" key="2">
    <source>
        <dbReference type="ARBA" id="ARBA00023125"/>
    </source>
</evidence>
<keyword evidence="3" id="KW-0804">Transcription</keyword>